<dbReference type="Gene3D" id="1.10.1660.10">
    <property type="match status" value="1"/>
</dbReference>
<dbReference type="InterPro" id="IPR041657">
    <property type="entry name" value="HTH_17"/>
</dbReference>
<dbReference type="EMBL" id="ADVR01000019">
    <property type="protein sequence ID" value="EFO81236.1"/>
    <property type="molecule type" value="Genomic_DNA"/>
</dbReference>
<dbReference type="InterPro" id="IPR009061">
    <property type="entry name" value="DNA-bd_dom_put_sf"/>
</dbReference>
<feature type="domain" description="Helix-turn-helix" evidence="1">
    <location>
        <begin position="9"/>
        <end position="59"/>
    </location>
</feature>
<reference evidence="2 3" key="1">
    <citation type="journal article" date="2011" name="J. Bacteriol.">
        <title>Draft genome sequence of the anoxygenic filamentous phototrophic bacterium Oscillochloris trichoides subsp. DG-6.</title>
        <authorList>
            <person name="Kuznetsov B.B."/>
            <person name="Ivanovsky R.N."/>
            <person name="Keppen O.I."/>
            <person name="Sukhacheva M.V."/>
            <person name="Bumazhkin B.K."/>
            <person name="Patutina E.O."/>
            <person name="Beletsky A.V."/>
            <person name="Mardanov A.V."/>
            <person name="Baslerov R.V."/>
            <person name="Panteleeva A.N."/>
            <person name="Kolganova T.V."/>
            <person name="Ravin N.V."/>
            <person name="Skryabin K.G."/>
        </authorList>
    </citation>
    <scope>NUCLEOTIDE SEQUENCE [LARGE SCALE GENOMIC DNA]</scope>
    <source>
        <strain evidence="2 3">DG-6</strain>
    </source>
</reference>
<dbReference type="Proteomes" id="UP000054010">
    <property type="component" value="Unassembled WGS sequence"/>
</dbReference>
<name>E1IC46_9CHLR</name>
<dbReference type="AlphaFoldDB" id="E1IC46"/>
<dbReference type="HOGENOM" id="CLU_1324471_0_0_0"/>
<dbReference type="SUPFAM" id="SSF46955">
    <property type="entry name" value="Putative DNA-binding domain"/>
    <property type="match status" value="1"/>
</dbReference>
<dbReference type="STRING" id="765420.OSCT_0897"/>
<evidence type="ECO:0000313" key="2">
    <source>
        <dbReference type="EMBL" id="EFO81236.1"/>
    </source>
</evidence>
<dbReference type="Pfam" id="PF12728">
    <property type="entry name" value="HTH_17"/>
    <property type="match status" value="1"/>
</dbReference>
<dbReference type="eggNOG" id="COG0789">
    <property type="taxonomic scope" value="Bacteria"/>
</dbReference>
<dbReference type="CDD" id="cd04762">
    <property type="entry name" value="HTH_MerR-trunc"/>
    <property type="match status" value="1"/>
</dbReference>
<sequence>MPPESSAIYLSLSAASEMLGVHSTTLRRWADAGSVPVYITPGGHRRFARADIEALAARRPIPGQAIGTTWARKALATTRTELALGNTRLYWVNELPDDDRATWRRTGYKLMGVVLRYINSPDEDENLLAEARMIGADYAHYALATGLSLTAALEAALYFRDSLVEAAMDMPEESHIRPDASARLLRRISRVANEVHLVVAAHYQTMMNANNQRLIDS</sequence>
<comment type="caution">
    <text evidence="2">The sequence shown here is derived from an EMBL/GenBank/DDBJ whole genome shotgun (WGS) entry which is preliminary data.</text>
</comment>
<evidence type="ECO:0000259" key="1">
    <source>
        <dbReference type="Pfam" id="PF12728"/>
    </source>
</evidence>
<dbReference type="NCBIfam" id="TIGR01764">
    <property type="entry name" value="excise"/>
    <property type="match status" value="1"/>
</dbReference>
<dbReference type="GO" id="GO:0003677">
    <property type="term" value="F:DNA binding"/>
    <property type="evidence" value="ECO:0007669"/>
    <property type="project" value="InterPro"/>
</dbReference>
<dbReference type="InterPro" id="IPR010093">
    <property type="entry name" value="SinI_DNA-bd"/>
</dbReference>
<accession>E1IC46</accession>
<dbReference type="OrthoDB" id="166697at2"/>
<keyword evidence="3" id="KW-1185">Reference proteome</keyword>
<gene>
    <name evidence="2" type="ORF">OSCT_0897</name>
</gene>
<proteinExistence type="predicted"/>
<evidence type="ECO:0000313" key="3">
    <source>
        <dbReference type="Proteomes" id="UP000054010"/>
    </source>
</evidence>
<protein>
    <submittedName>
        <fullName evidence="2">DNA binding domain protein, excisionase family</fullName>
    </submittedName>
</protein>
<organism evidence="2 3">
    <name type="scientific">Oscillochloris trichoides DG-6</name>
    <dbReference type="NCBI Taxonomy" id="765420"/>
    <lineage>
        <taxon>Bacteria</taxon>
        <taxon>Bacillati</taxon>
        <taxon>Chloroflexota</taxon>
        <taxon>Chloroflexia</taxon>
        <taxon>Chloroflexales</taxon>
        <taxon>Chloroflexineae</taxon>
        <taxon>Oscillochloridaceae</taxon>
        <taxon>Oscillochloris</taxon>
    </lineage>
</organism>